<dbReference type="InterPro" id="IPR056455">
    <property type="entry name" value="Ig-like_IP5PC_F"/>
</dbReference>
<dbReference type="EMBL" id="JAPFFK010000011">
    <property type="protein sequence ID" value="KAJ6734082.1"/>
    <property type="molecule type" value="Genomic_DNA"/>
</dbReference>
<feature type="domain" description="MSP" evidence="10">
    <location>
        <begin position="843"/>
        <end position="968"/>
    </location>
</feature>
<dbReference type="Pfam" id="PF22669">
    <property type="entry name" value="Exo_endo_phos2"/>
    <property type="match status" value="1"/>
</dbReference>
<dbReference type="GO" id="GO:0004439">
    <property type="term" value="F:phosphatidylinositol-4,5-bisphosphate 5-phosphatase activity"/>
    <property type="evidence" value="ECO:0007669"/>
    <property type="project" value="TreeGrafter"/>
</dbReference>
<dbReference type="InterPro" id="IPR015943">
    <property type="entry name" value="WD40/YVTN_repeat-like_dom_sf"/>
</dbReference>
<evidence type="ECO:0000256" key="6">
    <source>
        <dbReference type="ARBA" id="ARBA00022737"/>
    </source>
</evidence>
<comment type="similarity">
    <text evidence="2">Belongs to the inositol polyphosphate 5-phosphatase family.</text>
</comment>
<dbReference type="FunFam" id="3.60.10.10:FF:000011">
    <property type="entry name" value="Type II inositol polyphosphate 5-phosphatase 15"/>
    <property type="match status" value="1"/>
</dbReference>
<dbReference type="Proteomes" id="UP001151532">
    <property type="component" value="Chromosome 17"/>
</dbReference>
<dbReference type="GO" id="GO:0046872">
    <property type="term" value="F:metal ion binding"/>
    <property type="evidence" value="ECO:0007669"/>
    <property type="project" value="UniProtKB-KW"/>
</dbReference>
<organism evidence="11 12">
    <name type="scientific">Salix purpurea</name>
    <name type="common">Purple osier willow</name>
    <dbReference type="NCBI Taxonomy" id="77065"/>
    <lineage>
        <taxon>Eukaryota</taxon>
        <taxon>Viridiplantae</taxon>
        <taxon>Streptophyta</taxon>
        <taxon>Embryophyta</taxon>
        <taxon>Tracheophyta</taxon>
        <taxon>Spermatophyta</taxon>
        <taxon>Magnoliopsida</taxon>
        <taxon>eudicotyledons</taxon>
        <taxon>Gunneridae</taxon>
        <taxon>Pentapetalae</taxon>
        <taxon>rosids</taxon>
        <taxon>fabids</taxon>
        <taxon>Malpighiales</taxon>
        <taxon>Salicaceae</taxon>
        <taxon>Saliceae</taxon>
        <taxon>Salix</taxon>
    </lineage>
</organism>
<keyword evidence="12" id="KW-1185">Reference proteome</keyword>
<dbReference type="InterPro" id="IPR036322">
    <property type="entry name" value="WD40_repeat_dom_sf"/>
</dbReference>
<keyword evidence="9" id="KW-0832">Ubl conjugation</keyword>
<dbReference type="Gene3D" id="3.60.10.10">
    <property type="entry name" value="Endonuclease/exonuclease/phosphatase"/>
    <property type="match status" value="1"/>
</dbReference>
<keyword evidence="3" id="KW-1017">Isopeptide bond</keyword>
<dbReference type="InterPro" id="IPR056454">
    <property type="entry name" value="Beta-prop_IP5PC_F"/>
</dbReference>
<dbReference type="GO" id="GO:0009846">
    <property type="term" value="P:pollen germination"/>
    <property type="evidence" value="ECO:0007669"/>
    <property type="project" value="UniProtKB-ARBA"/>
</dbReference>
<name>A0A9Q0ZH08_SALPP</name>
<dbReference type="Pfam" id="PF23754">
    <property type="entry name" value="Beta-prop_IP5PC_F"/>
    <property type="match status" value="1"/>
</dbReference>
<evidence type="ECO:0000313" key="12">
    <source>
        <dbReference type="Proteomes" id="UP001151532"/>
    </source>
</evidence>
<dbReference type="InterPro" id="IPR036691">
    <property type="entry name" value="Endo/exonu/phosph_ase_sf"/>
</dbReference>
<dbReference type="CDD" id="cd09074">
    <property type="entry name" value="INPP5c"/>
    <property type="match status" value="1"/>
</dbReference>
<dbReference type="InterPro" id="IPR000535">
    <property type="entry name" value="MSP_dom"/>
</dbReference>
<evidence type="ECO:0000256" key="2">
    <source>
        <dbReference type="ARBA" id="ARBA00010768"/>
    </source>
</evidence>
<reference evidence="11" key="2">
    <citation type="journal article" date="2023" name="Int. J. Mol. Sci.">
        <title>De Novo Assembly and Annotation of 11 Diverse Shrub Willow (Salix) Genomes Reveals Novel Gene Organization in Sex-Linked Regions.</title>
        <authorList>
            <person name="Hyden B."/>
            <person name="Feng K."/>
            <person name="Yates T.B."/>
            <person name="Jawdy S."/>
            <person name="Cereghino C."/>
            <person name="Smart L.B."/>
            <person name="Muchero W."/>
        </authorList>
    </citation>
    <scope>NUCLEOTIDE SEQUENCE</scope>
    <source>
        <tissue evidence="11">Shoot tip</tissue>
    </source>
</reference>
<reference evidence="11" key="1">
    <citation type="submission" date="2022-11" db="EMBL/GenBank/DDBJ databases">
        <authorList>
            <person name="Hyden B.L."/>
            <person name="Feng K."/>
            <person name="Yates T."/>
            <person name="Jawdy S."/>
            <person name="Smart L.B."/>
            <person name="Muchero W."/>
        </authorList>
    </citation>
    <scope>NUCLEOTIDE SEQUENCE</scope>
    <source>
        <tissue evidence="11">Shoot tip</tissue>
    </source>
</reference>
<evidence type="ECO:0000259" key="10">
    <source>
        <dbReference type="PROSITE" id="PS50202"/>
    </source>
</evidence>
<keyword evidence="4" id="KW-0853">WD repeat</keyword>
<dbReference type="InterPro" id="IPR000300">
    <property type="entry name" value="IPPc"/>
</dbReference>
<dbReference type="FunFam" id="2.130.10.10:FF:002156">
    <property type="entry name" value="Type I inositol polyphosphate 5-phosphatase 12"/>
    <property type="match status" value="1"/>
</dbReference>
<dbReference type="Pfam" id="PF23755">
    <property type="entry name" value="Ig-like_IP5PC_F"/>
    <property type="match status" value="1"/>
</dbReference>
<evidence type="ECO:0000256" key="8">
    <source>
        <dbReference type="ARBA" id="ARBA00022842"/>
    </source>
</evidence>
<evidence type="ECO:0000256" key="7">
    <source>
        <dbReference type="ARBA" id="ARBA00022801"/>
    </source>
</evidence>
<dbReference type="AlphaFoldDB" id="A0A9Q0ZH08"/>
<dbReference type="SUPFAM" id="SSF56219">
    <property type="entry name" value="DNase I-like"/>
    <property type="match status" value="1"/>
</dbReference>
<keyword evidence="8" id="KW-0460">Magnesium</keyword>
<dbReference type="SMART" id="SM00320">
    <property type="entry name" value="WD40"/>
    <property type="match status" value="4"/>
</dbReference>
<dbReference type="SMART" id="SM00128">
    <property type="entry name" value="IPPc"/>
    <property type="match status" value="1"/>
</dbReference>
<evidence type="ECO:0000256" key="5">
    <source>
        <dbReference type="ARBA" id="ARBA00022723"/>
    </source>
</evidence>
<protein>
    <submittedName>
        <fullName evidence="11">INOSITOL 5-PHOSPHATASE</fullName>
    </submittedName>
</protein>
<proteinExistence type="inferred from homology"/>
<keyword evidence="7" id="KW-0378">Hydrolase</keyword>
<comment type="cofactor">
    <cofactor evidence="1">
        <name>Mg(2+)</name>
        <dbReference type="ChEBI" id="CHEBI:18420"/>
    </cofactor>
</comment>
<keyword evidence="6" id="KW-0677">Repeat</keyword>
<dbReference type="SUPFAM" id="SSF50978">
    <property type="entry name" value="WD40 repeat-like"/>
    <property type="match status" value="1"/>
</dbReference>
<dbReference type="InterPro" id="IPR001680">
    <property type="entry name" value="WD40_rpt"/>
</dbReference>
<evidence type="ECO:0000256" key="9">
    <source>
        <dbReference type="ARBA" id="ARBA00022843"/>
    </source>
</evidence>
<dbReference type="InterPro" id="IPR046985">
    <property type="entry name" value="IP5"/>
</dbReference>
<dbReference type="PANTHER" id="PTHR11200">
    <property type="entry name" value="INOSITOL 5-PHOSPHATASE"/>
    <property type="match status" value="1"/>
</dbReference>
<dbReference type="OrthoDB" id="1925875at2759"/>
<evidence type="ECO:0000256" key="3">
    <source>
        <dbReference type="ARBA" id="ARBA00022499"/>
    </source>
</evidence>
<dbReference type="FunFam" id="2.130.10.10:FF:001216">
    <property type="entry name" value="Type II inositol polyphosphate 5-phosphatase 15"/>
    <property type="match status" value="1"/>
</dbReference>
<evidence type="ECO:0000313" key="11">
    <source>
        <dbReference type="EMBL" id="KAJ6734082.1"/>
    </source>
</evidence>
<evidence type="ECO:0000256" key="1">
    <source>
        <dbReference type="ARBA" id="ARBA00001946"/>
    </source>
</evidence>
<sequence>MTLLPTTTNSAHAPVLLLPPLVLVVAAVKISSLVLRMINSCNSNHCLSSLEMVAGTGIFNFPTRSALHAGRPPCLELRPHPLRETQVGKFLRNIACTDTQLWAGQECGVRFWSFEDVYEAGCGLDGRVRRGDEAAAPFFESGNTSPTMCLIIDSANRLVWSGHKDGKIRSWKMDQHLDDTNSHFKEGLSWQAHKGPVLSIVTSSFGDLWSGGENGIIRIWPWDAMEKSLSLSQEEKHMAALLVERSCIDLRSQVTVNGACSISSSDVKCLVADNVRARIWCAQPLSFTLWDARTKELLKVFNTEGQMENRADLPSVQQQDQPVEDEMKVKFVAPSKKEKSGGFLQRSRNAIMGAADAVRRVATRGAGAFADDAKRTEALVLAIDGMTWSGCPNGLLVQWDGSGNRLQELHHHSSAVQCFCTFGTRIYVGYASGVIQVLDLEGKLISAWVAHSNPVLKMAVGNGYVFSLANHGGIRGWSIASPGPIDRLIRSQDALKAWLGSTASDVGIIVVGLQEVEMGAGFLAMSAAKETVGLEGSAIGQWWLDNIGKALDEGTAFERMGSRQLAGLLISLWVRKNLRKHVGDVDAGAVPCGFGRAIGNKGGVGLRIRVLDRIMCFVNCHLAAHLEAVNRRNADFDHIFRNMSFGRPSNPAAVAGVATASHAIKGTNAASATTEEPKLDLAEADMVVFLGDFNYRLFGISYDEARDLVSQRSFDWLREKDQLRAEMQAGKVFQGMREALIVFPPTYKFARNQPGLGGYDSGEKKRIPAWCDRIIYRDNRSAPVSRMQFRLPCSLISYTVESDHKPVRCKFHVQVAHVDRSVRRQEFGEAVRSDEKVRSILEQLRYVPETTVSTNTIRLQSQDTAILRITNKDVKEKAIFRIVCGGVCTVNEDEDESAYHSRGSYGFPRWLEVTPAAGIIKQDHFVDISVHHEEFHSLEEHFDGIPQNWWCEDTRDKEAMLSVNIHGQ</sequence>
<keyword evidence="5" id="KW-0479">Metal-binding</keyword>
<dbReference type="Gene3D" id="2.130.10.10">
    <property type="entry name" value="YVTN repeat-like/Quinoprotein amine dehydrogenase"/>
    <property type="match status" value="2"/>
</dbReference>
<dbReference type="PANTHER" id="PTHR11200:SF261">
    <property type="entry name" value="TYPE I INOSITOL POLYPHOSPHATE 5-PHOSPHATASE 12"/>
    <property type="match status" value="1"/>
</dbReference>
<accession>A0A9Q0ZH08</accession>
<dbReference type="GO" id="GO:0046856">
    <property type="term" value="P:phosphatidylinositol dephosphorylation"/>
    <property type="evidence" value="ECO:0007669"/>
    <property type="project" value="InterPro"/>
</dbReference>
<comment type="caution">
    <text evidence="11">The sequence shown here is derived from an EMBL/GenBank/DDBJ whole genome shotgun (WGS) entry which is preliminary data.</text>
</comment>
<gene>
    <name evidence="11" type="ORF">OIU79_001364</name>
</gene>
<evidence type="ECO:0000256" key="4">
    <source>
        <dbReference type="ARBA" id="ARBA00022574"/>
    </source>
</evidence>
<dbReference type="PROSITE" id="PS50202">
    <property type="entry name" value="MSP"/>
    <property type="match status" value="1"/>
</dbReference>